<proteinExistence type="predicted"/>
<accession>X1S2Y8</accession>
<keyword evidence="1" id="KW-1133">Transmembrane helix</keyword>
<dbReference type="EMBL" id="BARW01005075">
    <property type="protein sequence ID" value="GAI69805.1"/>
    <property type="molecule type" value="Genomic_DNA"/>
</dbReference>
<evidence type="ECO:0000256" key="1">
    <source>
        <dbReference type="SAM" id="Phobius"/>
    </source>
</evidence>
<keyword evidence="1" id="KW-0472">Membrane</keyword>
<protein>
    <submittedName>
        <fullName evidence="2">Uncharacterized protein</fullName>
    </submittedName>
</protein>
<gene>
    <name evidence="2" type="ORF">S12H4_11347</name>
</gene>
<evidence type="ECO:0000313" key="2">
    <source>
        <dbReference type="EMBL" id="GAI69805.1"/>
    </source>
</evidence>
<comment type="caution">
    <text evidence="2">The sequence shown here is derived from an EMBL/GenBank/DDBJ whole genome shotgun (WGS) entry which is preliminary data.</text>
</comment>
<organism evidence="2">
    <name type="scientific">marine sediment metagenome</name>
    <dbReference type="NCBI Taxonomy" id="412755"/>
    <lineage>
        <taxon>unclassified sequences</taxon>
        <taxon>metagenomes</taxon>
        <taxon>ecological metagenomes</taxon>
    </lineage>
</organism>
<feature type="transmembrane region" description="Helical" evidence="1">
    <location>
        <begin position="68"/>
        <end position="90"/>
    </location>
</feature>
<feature type="non-terminal residue" evidence="2">
    <location>
        <position position="105"/>
    </location>
</feature>
<reference evidence="2" key="1">
    <citation type="journal article" date="2014" name="Front. Microbiol.">
        <title>High frequency of phylogenetically diverse reductive dehalogenase-homologous genes in deep subseafloor sedimentary metagenomes.</title>
        <authorList>
            <person name="Kawai M."/>
            <person name="Futagami T."/>
            <person name="Toyoda A."/>
            <person name="Takaki Y."/>
            <person name="Nishi S."/>
            <person name="Hori S."/>
            <person name="Arai W."/>
            <person name="Tsubouchi T."/>
            <person name="Morono Y."/>
            <person name="Uchiyama I."/>
            <person name="Ito T."/>
            <person name="Fujiyama A."/>
            <person name="Inagaki F."/>
            <person name="Takami H."/>
        </authorList>
    </citation>
    <scope>NUCLEOTIDE SEQUENCE</scope>
    <source>
        <strain evidence="2">Expedition CK06-06</strain>
    </source>
</reference>
<name>X1S2Y8_9ZZZZ</name>
<dbReference type="AlphaFoldDB" id="X1S2Y8"/>
<keyword evidence="1" id="KW-0812">Transmembrane</keyword>
<sequence length="105" mass="11918">MGLLSIFGSAKVVNTVADTVKTGVKMLDDAFYTEQERAVQAGKMVDAWIEMQKTIAKENSIQSITRRILAWGVMGSFLFLVLFACFVWRFNEEWAKFIKTTIVET</sequence>